<keyword evidence="10" id="KW-1185">Reference proteome</keyword>
<evidence type="ECO:0000256" key="4">
    <source>
        <dbReference type="ARBA" id="ARBA00022989"/>
    </source>
</evidence>
<evidence type="ECO:0000256" key="7">
    <source>
        <dbReference type="SAM" id="Phobius"/>
    </source>
</evidence>
<dbReference type="Ensembl" id="ENSKMAT00000015970.1">
    <property type="protein sequence ID" value="ENSKMAP00000015743.1"/>
    <property type="gene ID" value="ENSKMAG00000011779.1"/>
</dbReference>
<comment type="subcellular location">
    <subcellularLocation>
        <location evidence="1">Membrane</location>
        <topology evidence="1">Single-pass membrane protein</topology>
    </subcellularLocation>
</comment>
<evidence type="ECO:0000313" key="10">
    <source>
        <dbReference type="Proteomes" id="UP000264800"/>
    </source>
</evidence>
<sequence>MSLPASRGRALTVLVDSCNGRLSGRTLPAVLSGHFAWESRKLVPDNQPEHVRCTAACRRTLGGRPAAGQWARPRPHSHDRQQQQVDDDGGTAEEPELDDCKRMGTLFGMINKCLLGLGFSQMSFGDRTVEPVVILIFWLLLWFLGFQALGLVGTLCLIIIYIQK</sequence>
<evidence type="ECO:0000256" key="2">
    <source>
        <dbReference type="ARBA" id="ARBA00006165"/>
    </source>
</evidence>
<dbReference type="GO" id="GO:0016020">
    <property type="term" value="C:membrane"/>
    <property type="evidence" value="ECO:0007669"/>
    <property type="project" value="UniProtKB-SubCell"/>
</dbReference>
<dbReference type="PANTHER" id="PTHR33690:SF1">
    <property type="entry name" value="FAMILY WITH SEQUENCE SIMILARITY 241 MEMBER A"/>
    <property type="match status" value="1"/>
</dbReference>
<dbReference type="GeneTree" id="ENSGT00940000154340"/>
<proteinExistence type="inferred from homology"/>
<evidence type="ECO:0000259" key="8">
    <source>
        <dbReference type="Pfam" id="PF15378"/>
    </source>
</evidence>
<dbReference type="AlphaFoldDB" id="A0A3Q3AGJ8"/>
<name>A0A3Q3AGJ8_KRYMA</name>
<organism evidence="9 10">
    <name type="scientific">Kryptolebias marmoratus</name>
    <name type="common">Mangrove killifish</name>
    <name type="synonym">Rivulus marmoratus</name>
    <dbReference type="NCBI Taxonomy" id="37003"/>
    <lineage>
        <taxon>Eukaryota</taxon>
        <taxon>Metazoa</taxon>
        <taxon>Chordata</taxon>
        <taxon>Craniata</taxon>
        <taxon>Vertebrata</taxon>
        <taxon>Euteleostomi</taxon>
        <taxon>Actinopterygii</taxon>
        <taxon>Neopterygii</taxon>
        <taxon>Teleostei</taxon>
        <taxon>Neoteleostei</taxon>
        <taxon>Acanthomorphata</taxon>
        <taxon>Ovalentaria</taxon>
        <taxon>Atherinomorphae</taxon>
        <taxon>Cyprinodontiformes</taxon>
        <taxon>Rivulidae</taxon>
        <taxon>Kryptolebias</taxon>
    </lineage>
</organism>
<reference evidence="9" key="2">
    <citation type="submission" date="2025-09" db="UniProtKB">
        <authorList>
            <consortium name="Ensembl"/>
        </authorList>
    </citation>
    <scope>IDENTIFICATION</scope>
</reference>
<evidence type="ECO:0000256" key="6">
    <source>
        <dbReference type="SAM" id="MobiDB-lite"/>
    </source>
</evidence>
<evidence type="ECO:0000256" key="3">
    <source>
        <dbReference type="ARBA" id="ARBA00022692"/>
    </source>
</evidence>
<dbReference type="PANTHER" id="PTHR33690">
    <property type="entry name" value="DUF4605 DOMAIN-CONTAINING PROTEIN"/>
    <property type="match status" value="1"/>
</dbReference>
<dbReference type="Pfam" id="PF15378">
    <property type="entry name" value="DUF4605"/>
    <property type="match status" value="1"/>
</dbReference>
<dbReference type="Proteomes" id="UP000264800">
    <property type="component" value="Unplaced"/>
</dbReference>
<dbReference type="InterPro" id="IPR027953">
    <property type="entry name" value="DUF4605"/>
</dbReference>
<evidence type="ECO:0000256" key="5">
    <source>
        <dbReference type="ARBA" id="ARBA00023136"/>
    </source>
</evidence>
<evidence type="ECO:0000256" key="1">
    <source>
        <dbReference type="ARBA" id="ARBA00004167"/>
    </source>
</evidence>
<comment type="similarity">
    <text evidence="2">Belongs to the FAM241 family.</text>
</comment>
<feature type="transmembrane region" description="Helical" evidence="7">
    <location>
        <begin position="136"/>
        <end position="162"/>
    </location>
</feature>
<protein>
    <submittedName>
        <fullName evidence="9">Family with sequence similarity 241 member A</fullName>
    </submittedName>
</protein>
<accession>A0A3Q3AGJ8</accession>
<reference evidence="9" key="1">
    <citation type="submission" date="2025-08" db="UniProtKB">
        <authorList>
            <consortium name="Ensembl"/>
        </authorList>
    </citation>
    <scope>IDENTIFICATION</scope>
</reference>
<keyword evidence="4 7" id="KW-1133">Transmembrane helix</keyword>
<evidence type="ECO:0000313" key="9">
    <source>
        <dbReference type="Ensembl" id="ENSKMAP00000015743.1"/>
    </source>
</evidence>
<keyword evidence="5 7" id="KW-0472">Membrane</keyword>
<keyword evidence="3 7" id="KW-0812">Transmembrane</keyword>
<feature type="domain" description="DUF4605" evidence="8">
    <location>
        <begin position="105"/>
        <end position="163"/>
    </location>
</feature>
<dbReference type="InterPro" id="IPR052502">
    <property type="entry name" value="FAM241_domain"/>
</dbReference>
<feature type="compositionally biased region" description="Acidic residues" evidence="6">
    <location>
        <begin position="85"/>
        <end position="96"/>
    </location>
</feature>
<feature type="region of interest" description="Disordered" evidence="6">
    <location>
        <begin position="64"/>
        <end position="96"/>
    </location>
</feature>